<dbReference type="SUPFAM" id="SSF53383">
    <property type="entry name" value="PLP-dependent transferases"/>
    <property type="match status" value="1"/>
</dbReference>
<evidence type="ECO:0000313" key="8">
    <source>
        <dbReference type="Proteomes" id="UP001218188"/>
    </source>
</evidence>
<evidence type="ECO:0000256" key="6">
    <source>
        <dbReference type="RuleBase" id="RU362118"/>
    </source>
</evidence>
<keyword evidence="4 5" id="KW-0663">Pyridoxal phosphate</keyword>
<organism evidence="7 8">
    <name type="scientific">Mycena alexandri</name>
    <dbReference type="NCBI Taxonomy" id="1745969"/>
    <lineage>
        <taxon>Eukaryota</taxon>
        <taxon>Fungi</taxon>
        <taxon>Dikarya</taxon>
        <taxon>Basidiomycota</taxon>
        <taxon>Agaricomycotina</taxon>
        <taxon>Agaricomycetes</taxon>
        <taxon>Agaricomycetidae</taxon>
        <taxon>Agaricales</taxon>
        <taxon>Marasmiineae</taxon>
        <taxon>Mycenaceae</taxon>
        <taxon>Mycena</taxon>
    </lineage>
</organism>
<dbReference type="GO" id="GO:0005737">
    <property type="term" value="C:cytoplasm"/>
    <property type="evidence" value="ECO:0007669"/>
    <property type="project" value="TreeGrafter"/>
</dbReference>
<sequence length="480" mass="51546">MRLGRSTSMRLYREPDFETLQLHAGQEPDPVTNSRAVPIHQNTAYTFNSVEHAVNIAALKEPGFIYSRVGNPTVEVFEKRMVALEGGVAAVATASGTAAIALTLTALAGAGDNIVTASRLYGGTYQQFKAPMKKYGIDVIFVESLDPEDFEPKINDKTKAIYVEIIANSDTTLADVGALAAMAHRHGIVLVVDATFAMGGYMAKPISLGADIVGVSSSLKLAPYPFQTTTVLSSQCNKWIAGHGTTIAGVIIDSGNFDWRKSDKYPSINGPASGYKNINMAETFYPCGFSTHIRADLLRDLGPCLSPMNAFLALQGLETLSLRAQRHCDNAMAVAKYLDAHPRVIQVTYLGLPSHPSHQQALRMLRPNAFGGVLTFRLEGGFEKVIKLIENLRLASHLANLGKLLGKVMYFFSSTHAGDAKTLVLSPAAIVQGQLTPEERASGGVSDDMIRFSVGIESVQDIIADLEGALQAAYALPSSL</sequence>
<dbReference type="Pfam" id="PF01053">
    <property type="entry name" value="Cys_Met_Meta_PP"/>
    <property type="match status" value="1"/>
</dbReference>
<dbReference type="GO" id="GO:0006535">
    <property type="term" value="P:cysteine biosynthetic process from serine"/>
    <property type="evidence" value="ECO:0007669"/>
    <property type="project" value="TreeGrafter"/>
</dbReference>
<evidence type="ECO:0000256" key="4">
    <source>
        <dbReference type="ARBA" id="ARBA00022898"/>
    </source>
</evidence>
<keyword evidence="3 7" id="KW-0808">Transferase</keyword>
<feature type="modified residue" description="N6-(pyridoxal phosphate)lysine" evidence="5">
    <location>
        <position position="238"/>
    </location>
</feature>
<gene>
    <name evidence="7" type="ORF">C8F04DRAFT_1235797</name>
</gene>
<comment type="similarity">
    <text evidence="2 6">Belongs to the trans-sulfuration enzymes family.</text>
</comment>
<evidence type="ECO:0000256" key="5">
    <source>
        <dbReference type="PIRSR" id="PIRSR001434-2"/>
    </source>
</evidence>
<dbReference type="InterPro" id="IPR015424">
    <property type="entry name" value="PyrdxlP-dep_Trfase"/>
</dbReference>
<name>A0AAD6X0X8_9AGAR</name>
<dbReference type="Proteomes" id="UP001218188">
    <property type="component" value="Unassembled WGS sequence"/>
</dbReference>
<dbReference type="EMBL" id="JARJCM010000079">
    <property type="protein sequence ID" value="KAJ7031730.1"/>
    <property type="molecule type" value="Genomic_DNA"/>
</dbReference>
<dbReference type="GO" id="GO:0030170">
    <property type="term" value="F:pyridoxal phosphate binding"/>
    <property type="evidence" value="ECO:0007669"/>
    <property type="project" value="InterPro"/>
</dbReference>
<comment type="caution">
    <text evidence="7">The sequence shown here is derived from an EMBL/GenBank/DDBJ whole genome shotgun (WGS) entry which is preliminary data.</text>
</comment>
<dbReference type="AlphaFoldDB" id="A0AAD6X0X8"/>
<dbReference type="PANTHER" id="PTHR43797:SF2">
    <property type="entry name" value="HOMOCYSTEINE_CYSTEINE SYNTHASE"/>
    <property type="match status" value="1"/>
</dbReference>
<proteinExistence type="inferred from homology"/>
<dbReference type="GO" id="GO:0003961">
    <property type="term" value="F:O-acetylhomoserine aminocarboxypropyltransferase activity"/>
    <property type="evidence" value="ECO:0007669"/>
    <property type="project" value="TreeGrafter"/>
</dbReference>
<dbReference type="InterPro" id="IPR015422">
    <property type="entry name" value="PyrdxlP-dep_Trfase_small"/>
</dbReference>
<dbReference type="InterPro" id="IPR006235">
    <property type="entry name" value="OAc-hSer/O-AcSer_sulfhydrylase"/>
</dbReference>
<dbReference type="FunFam" id="3.40.640.10:FF:000035">
    <property type="entry name" value="O-succinylhomoserine sulfhydrylase"/>
    <property type="match status" value="1"/>
</dbReference>
<accession>A0AAD6X0X8</accession>
<comment type="cofactor">
    <cofactor evidence="1 6">
        <name>pyridoxal 5'-phosphate</name>
        <dbReference type="ChEBI" id="CHEBI:597326"/>
    </cofactor>
</comment>
<dbReference type="GO" id="GO:0004124">
    <property type="term" value="F:cysteine synthase activity"/>
    <property type="evidence" value="ECO:0007669"/>
    <property type="project" value="TreeGrafter"/>
</dbReference>
<dbReference type="Gene3D" id="3.90.1150.10">
    <property type="entry name" value="Aspartate Aminotransferase, domain 1"/>
    <property type="match status" value="1"/>
</dbReference>
<evidence type="ECO:0000256" key="1">
    <source>
        <dbReference type="ARBA" id="ARBA00001933"/>
    </source>
</evidence>
<dbReference type="PANTHER" id="PTHR43797">
    <property type="entry name" value="HOMOCYSTEINE/CYSTEINE SYNTHASE"/>
    <property type="match status" value="1"/>
</dbReference>
<dbReference type="Gene3D" id="3.40.640.10">
    <property type="entry name" value="Type I PLP-dependent aspartate aminotransferase-like (Major domain)"/>
    <property type="match status" value="1"/>
</dbReference>
<protein>
    <submittedName>
        <fullName evidence="7">Pyridoxal phosphate-dependent transferase</fullName>
    </submittedName>
</protein>
<evidence type="ECO:0000313" key="7">
    <source>
        <dbReference type="EMBL" id="KAJ7031730.1"/>
    </source>
</evidence>
<keyword evidence="8" id="KW-1185">Reference proteome</keyword>
<dbReference type="GO" id="GO:0019346">
    <property type="term" value="P:transsulfuration"/>
    <property type="evidence" value="ECO:0007669"/>
    <property type="project" value="InterPro"/>
</dbReference>
<dbReference type="InterPro" id="IPR000277">
    <property type="entry name" value="Cys/Met-Metab_PyrdxlP-dep_enz"/>
</dbReference>
<reference evidence="7" key="1">
    <citation type="submission" date="2023-03" db="EMBL/GenBank/DDBJ databases">
        <title>Massive genome expansion in bonnet fungi (Mycena s.s.) driven by repeated elements and novel gene families across ecological guilds.</title>
        <authorList>
            <consortium name="Lawrence Berkeley National Laboratory"/>
            <person name="Harder C.B."/>
            <person name="Miyauchi S."/>
            <person name="Viragh M."/>
            <person name="Kuo A."/>
            <person name="Thoen E."/>
            <person name="Andreopoulos B."/>
            <person name="Lu D."/>
            <person name="Skrede I."/>
            <person name="Drula E."/>
            <person name="Henrissat B."/>
            <person name="Morin E."/>
            <person name="Kohler A."/>
            <person name="Barry K."/>
            <person name="LaButti K."/>
            <person name="Morin E."/>
            <person name="Salamov A."/>
            <person name="Lipzen A."/>
            <person name="Mereny Z."/>
            <person name="Hegedus B."/>
            <person name="Baldrian P."/>
            <person name="Stursova M."/>
            <person name="Weitz H."/>
            <person name="Taylor A."/>
            <person name="Grigoriev I.V."/>
            <person name="Nagy L.G."/>
            <person name="Martin F."/>
            <person name="Kauserud H."/>
        </authorList>
    </citation>
    <scope>NUCLEOTIDE SEQUENCE</scope>
    <source>
        <strain evidence="7">CBHHK200</strain>
    </source>
</reference>
<dbReference type="GO" id="GO:0071269">
    <property type="term" value="P:L-homocysteine biosynthetic process"/>
    <property type="evidence" value="ECO:0007669"/>
    <property type="project" value="TreeGrafter"/>
</dbReference>
<evidence type="ECO:0000256" key="3">
    <source>
        <dbReference type="ARBA" id="ARBA00022679"/>
    </source>
</evidence>
<evidence type="ECO:0000256" key="2">
    <source>
        <dbReference type="ARBA" id="ARBA00009077"/>
    </source>
</evidence>
<dbReference type="PIRSF" id="PIRSF001434">
    <property type="entry name" value="CGS"/>
    <property type="match status" value="1"/>
</dbReference>
<dbReference type="CDD" id="cd00614">
    <property type="entry name" value="CGS_like"/>
    <property type="match status" value="1"/>
</dbReference>
<dbReference type="InterPro" id="IPR015421">
    <property type="entry name" value="PyrdxlP-dep_Trfase_major"/>
</dbReference>